<keyword evidence="11" id="KW-1185">Reference proteome</keyword>
<comment type="caution">
    <text evidence="10">The sequence shown here is derived from an EMBL/GenBank/DDBJ whole genome shotgun (WGS) entry which is preliminary data.</text>
</comment>
<evidence type="ECO:0000313" key="10">
    <source>
        <dbReference type="EMBL" id="KRL98474.1"/>
    </source>
</evidence>
<dbReference type="PANTHER" id="PTHR30576:SF4">
    <property type="entry name" value="UNDECAPRENYL-PHOSPHATE GALACTOSE PHOSPHOTRANSFERASE"/>
    <property type="match status" value="1"/>
</dbReference>
<keyword evidence="7 8" id="KW-0472">Membrane</keyword>
<accession>A0A0R1V3W0</accession>
<evidence type="ECO:0000256" key="2">
    <source>
        <dbReference type="ARBA" id="ARBA00006464"/>
    </source>
</evidence>
<comment type="subcellular location">
    <subcellularLocation>
        <location evidence="1">Cell membrane</location>
    </subcellularLocation>
</comment>
<sequence>MIEENKMAHEANKLGGKSVYLFSKRVLDIIISSLALLLMLPLFIVMLIVYRFGKNKGPLFYKQERVGKNGKKFYIYKFRSMIVGADEKLKCDKQLYKLYVENSYKLPAEMDPRITRLGRLLRKSSIDELPQFINIFKGEMTLIGPRPIITEELKEYGDQVKKFLSVTPGAMGYWQASGRSNIEYPERCKYELYYVDHASFLFDIKILFKNIVAIFKGDGAY</sequence>
<organism evidence="10 11">
    <name type="scientific">Liquorilactobacillus satsumensis DSM 16230 = JCM 12392</name>
    <dbReference type="NCBI Taxonomy" id="1423801"/>
    <lineage>
        <taxon>Bacteria</taxon>
        <taxon>Bacillati</taxon>
        <taxon>Bacillota</taxon>
        <taxon>Bacilli</taxon>
        <taxon>Lactobacillales</taxon>
        <taxon>Lactobacillaceae</taxon>
        <taxon>Liquorilactobacillus</taxon>
    </lineage>
</organism>
<dbReference type="GO" id="GO:0005886">
    <property type="term" value="C:plasma membrane"/>
    <property type="evidence" value="ECO:0007669"/>
    <property type="project" value="UniProtKB-SubCell"/>
</dbReference>
<comment type="similarity">
    <text evidence="2">Belongs to the bacterial sugar transferase family.</text>
</comment>
<feature type="domain" description="Bacterial sugar transferase" evidence="9">
    <location>
        <begin position="24"/>
        <end position="215"/>
    </location>
</feature>
<dbReference type="InterPro" id="IPR003362">
    <property type="entry name" value="Bact_transf"/>
</dbReference>
<reference evidence="10 11" key="1">
    <citation type="journal article" date="2015" name="Genome Announc.">
        <title>Expanding the biotechnology potential of lactobacilli through comparative genomics of 213 strains and associated genera.</title>
        <authorList>
            <person name="Sun Z."/>
            <person name="Harris H.M."/>
            <person name="McCann A."/>
            <person name="Guo C."/>
            <person name="Argimon S."/>
            <person name="Zhang W."/>
            <person name="Yang X."/>
            <person name="Jeffery I.B."/>
            <person name="Cooney J.C."/>
            <person name="Kagawa T.F."/>
            <person name="Liu W."/>
            <person name="Song Y."/>
            <person name="Salvetti E."/>
            <person name="Wrobel A."/>
            <person name="Rasinkangas P."/>
            <person name="Parkhill J."/>
            <person name="Rea M.C."/>
            <person name="O'Sullivan O."/>
            <person name="Ritari J."/>
            <person name="Douillard F.P."/>
            <person name="Paul Ross R."/>
            <person name="Yang R."/>
            <person name="Briner A.E."/>
            <person name="Felis G.E."/>
            <person name="de Vos W.M."/>
            <person name="Barrangou R."/>
            <person name="Klaenhammer T.R."/>
            <person name="Caufield P.W."/>
            <person name="Cui Y."/>
            <person name="Zhang H."/>
            <person name="O'Toole P.W."/>
        </authorList>
    </citation>
    <scope>NUCLEOTIDE SEQUENCE [LARGE SCALE GENOMIC DNA]</scope>
    <source>
        <strain evidence="10 11">DSM 16230</strain>
    </source>
</reference>
<evidence type="ECO:0000256" key="7">
    <source>
        <dbReference type="ARBA" id="ARBA00023136"/>
    </source>
</evidence>
<dbReference type="Proteomes" id="UP000051166">
    <property type="component" value="Unassembled WGS sequence"/>
</dbReference>
<keyword evidence="6 8" id="KW-1133">Transmembrane helix</keyword>
<evidence type="ECO:0000256" key="8">
    <source>
        <dbReference type="SAM" id="Phobius"/>
    </source>
</evidence>
<evidence type="ECO:0000259" key="9">
    <source>
        <dbReference type="Pfam" id="PF02397"/>
    </source>
</evidence>
<dbReference type="STRING" id="1423801.FD50_GL000788"/>
<protein>
    <submittedName>
        <fullName evidence="10">Undecaprenyl-phosphate galactose phosphotransferase</fullName>
    </submittedName>
</protein>
<evidence type="ECO:0000256" key="5">
    <source>
        <dbReference type="ARBA" id="ARBA00022692"/>
    </source>
</evidence>
<keyword evidence="3" id="KW-1003">Cell membrane</keyword>
<name>A0A0R1V3W0_9LACO</name>
<evidence type="ECO:0000256" key="1">
    <source>
        <dbReference type="ARBA" id="ARBA00004236"/>
    </source>
</evidence>
<dbReference type="AlphaFoldDB" id="A0A0R1V3W0"/>
<dbReference type="GO" id="GO:0016780">
    <property type="term" value="F:phosphotransferase activity, for other substituted phosphate groups"/>
    <property type="evidence" value="ECO:0007669"/>
    <property type="project" value="TreeGrafter"/>
</dbReference>
<dbReference type="EMBL" id="AZFQ01000039">
    <property type="protein sequence ID" value="KRL98474.1"/>
    <property type="molecule type" value="Genomic_DNA"/>
</dbReference>
<evidence type="ECO:0000256" key="3">
    <source>
        <dbReference type="ARBA" id="ARBA00022475"/>
    </source>
</evidence>
<proteinExistence type="inferred from homology"/>
<dbReference type="PATRIC" id="fig|1423801.4.peg.801"/>
<dbReference type="PANTHER" id="PTHR30576">
    <property type="entry name" value="COLANIC BIOSYNTHESIS UDP-GLUCOSE LIPID CARRIER TRANSFERASE"/>
    <property type="match status" value="1"/>
</dbReference>
<gene>
    <name evidence="10" type="ORF">FD50_GL000788</name>
</gene>
<dbReference type="Pfam" id="PF02397">
    <property type="entry name" value="Bac_transf"/>
    <property type="match status" value="1"/>
</dbReference>
<keyword evidence="5 8" id="KW-0812">Transmembrane</keyword>
<evidence type="ECO:0000256" key="4">
    <source>
        <dbReference type="ARBA" id="ARBA00022679"/>
    </source>
</evidence>
<evidence type="ECO:0000313" key="11">
    <source>
        <dbReference type="Proteomes" id="UP000051166"/>
    </source>
</evidence>
<evidence type="ECO:0000256" key="6">
    <source>
        <dbReference type="ARBA" id="ARBA00022989"/>
    </source>
</evidence>
<keyword evidence="4 10" id="KW-0808">Transferase</keyword>
<feature type="transmembrane region" description="Helical" evidence="8">
    <location>
        <begin position="29"/>
        <end position="50"/>
    </location>
</feature>